<feature type="transmembrane region" description="Helical" evidence="1">
    <location>
        <begin position="12"/>
        <end position="33"/>
    </location>
</feature>
<name>A0ABY9TW51_9GAMM</name>
<dbReference type="Proteomes" id="UP001258994">
    <property type="component" value="Chromosome"/>
</dbReference>
<keyword evidence="1" id="KW-0472">Membrane</keyword>
<proteinExistence type="predicted"/>
<keyword evidence="3" id="KW-1185">Reference proteome</keyword>
<dbReference type="Gene3D" id="2.160.20.10">
    <property type="entry name" value="Single-stranded right-handed beta-helix, Pectin lyase-like"/>
    <property type="match status" value="1"/>
</dbReference>
<evidence type="ECO:0000313" key="2">
    <source>
        <dbReference type="EMBL" id="WNC72538.1"/>
    </source>
</evidence>
<reference evidence="3" key="1">
    <citation type="submission" date="2023-09" db="EMBL/GenBank/DDBJ databases">
        <authorList>
            <person name="Li S."/>
            <person name="Li X."/>
            <person name="Zhang C."/>
            <person name="Zhao Z."/>
        </authorList>
    </citation>
    <scope>NUCLEOTIDE SEQUENCE [LARGE SCALE GENOMIC DNA]</scope>
    <source>
        <strain evidence="3">SQ149</strain>
    </source>
</reference>
<evidence type="ECO:0000313" key="3">
    <source>
        <dbReference type="Proteomes" id="UP001258994"/>
    </source>
</evidence>
<dbReference type="RefSeq" id="WP_348391655.1">
    <property type="nucleotide sequence ID" value="NZ_CP134145.1"/>
</dbReference>
<keyword evidence="1" id="KW-1133">Transmembrane helix</keyword>
<dbReference type="SUPFAM" id="SSF51126">
    <property type="entry name" value="Pectin lyase-like"/>
    <property type="match status" value="1"/>
</dbReference>
<dbReference type="SMART" id="SM00710">
    <property type="entry name" value="PbH1"/>
    <property type="match status" value="4"/>
</dbReference>
<organism evidence="2 3">
    <name type="scientific">Thalassotalea psychrophila</name>
    <dbReference type="NCBI Taxonomy" id="3065647"/>
    <lineage>
        <taxon>Bacteria</taxon>
        <taxon>Pseudomonadati</taxon>
        <taxon>Pseudomonadota</taxon>
        <taxon>Gammaproteobacteria</taxon>
        <taxon>Alteromonadales</taxon>
        <taxon>Colwelliaceae</taxon>
        <taxon>Thalassotalea</taxon>
    </lineage>
</organism>
<evidence type="ECO:0000256" key="1">
    <source>
        <dbReference type="SAM" id="Phobius"/>
    </source>
</evidence>
<keyword evidence="1" id="KW-0812">Transmembrane</keyword>
<sequence length="416" mass="46416">MNEELSYFKKGLYFGAGFSVFAFILAIAGYFIFKPSLSVAKQLSQKIEQKLGGGHFSDEVDPTSRIAINFDKRANPYLDKPFQTPKNYRNVYVNTASALSEAVRNANAEGGNVLISLADGEYKIKRTLNIKADNIALVSDNNKPEKVIIKANGMFKHSRATNLIKVSGDHFLLDGITLQGAIHHLIQIAGENDADYPVIRNCVMRDSYQQLLKVSYDKKGAPEMSSDFGLIEHCQFYYSAGIGPNYYIGGVDAHAGNGWIIRNNSFKDIASPDKRIAEHAIHIWNNSYNPIIINNTFEDCDRAIGLGMLKTRVHKNITYSNKGGLIKNNIIIHHDNGDPFADTGIVIEDSPLTKIVGNRVWLEHDYPRAIEYRYKSTVEVLIENNITNKTITSRDGGNAKVVNNKLSKSKKEVLKL</sequence>
<dbReference type="InterPro" id="IPR012334">
    <property type="entry name" value="Pectin_lyas_fold"/>
</dbReference>
<gene>
    <name evidence="2" type="ORF">RGQ13_00770</name>
</gene>
<dbReference type="InterPro" id="IPR011050">
    <property type="entry name" value="Pectin_lyase_fold/virulence"/>
</dbReference>
<protein>
    <submittedName>
        <fullName evidence="2">Right-handed parallel beta-helix repeat-containing protein</fullName>
    </submittedName>
</protein>
<accession>A0ABY9TW51</accession>
<dbReference type="EMBL" id="CP134145">
    <property type="protein sequence ID" value="WNC72538.1"/>
    <property type="molecule type" value="Genomic_DNA"/>
</dbReference>
<dbReference type="InterPro" id="IPR006626">
    <property type="entry name" value="PbH1"/>
</dbReference>